<name>A0A0A9GBD3_ARUDO</name>
<dbReference type="AlphaFoldDB" id="A0A0A9GBD3"/>
<organism evidence="1">
    <name type="scientific">Arundo donax</name>
    <name type="common">Giant reed</name>
    <name type="synonym">Donax arundinaceus</name>
    <dbReference type="NCBI Taxonomy" id="35708"/>
    <lineage>
        <taxon>Eukaryota</taxon>
        <taxon>Viridiplantae</taxon>
        <taxon>Streptophyta</taxon>
        <taxon>Embryophyta</taxon>
        <taxon>Tracheophyta</taxon>
        <taxon>Spermatophyta</taxon>
        <taxon>Magnoliopsida</taxon>
        <taxon>Liliopsida</taxon>
        <taxon>Poales</taxon>
        <taxon>Poaceae</taxon>
        <taxon>PACMAD clade</taxon>
        <taxon>Arundinoideae</taxon>
        <taxon>Arundineae</taxon>
        <taxon>Arundo</taxon>
    </lineage>
</organism>
<protein>
    <submittedName>
        <fullName evidence="1">Uncharacterized protein</fullName>
    </submittedName>
</protein>
<proteinExistence type="predicted"/>
<dbReference type="EMBL" id="GBRH01178040">
    <property type="protein sequence ID" value="JAE19856.1"/>
    <property type="molecule type" value="Transcribed_RNA"/>
</dbReference>
<reference evidence="1" key="1">
    <citation type="submission" date="2014-09" db="EMBL/GenBank/DDBJ databases">
        <authorList>
            <person name="Magalhaes I.L.F."/>
            <person name="Oliveira U."/>
            <person name="Santos F.R."/>
            <person name="Vidigal T.H.D.A."/>
            <person name="Brescovit A.D."/>
            <person name="Santos A.J."/>
        </authorList>
    </citation>
    <scope>NUCLEOTIDE SEQUENCE</scope>
    <source>
        <tissue evidence="1">Shoot tissue taken approximately 20 cm above the soil surface</tissue>
    </source>
</reference>
<sequence length="35" mass="4090">MQKIQVWIANNMIGTTEKHTEQLDVDYAITIRRGD</sequence>
<accession>A0A0A9GBD3</accession>
<reference evidence="1" key="2">
    <citation type="journal article" date="2015" name="Data Brief">
        <title>Shoot transcriptome of the giant reed, Arundo donax.</title>
        <authorList>
            <person name="Barrero R.A."/>
            <person name="Guerrero F.D."/>
            <person name="Moolhuijzen P."/>
            <person name="Goolsby J.A."/>
            <person name="Tidwell J."/>
            <person name="Bellgard S.E."/>
            <person name="Bellgard M.I."/>
        </authorList>
    </citation>
    <scope>NUCLEOTIDE SEQUENCE</scope>
    <source>
        <tissue evidence="1">Shoot tissue taken approximately 20 cm above the soil surface</tissue>
    </source>
</reference>
<evidence type="ECO:0000313" key="1">
    <source>
        <dbReference type="EMBL" id="JAE19856.1"/>
    </source>
</evidence>